<feature type="region of interest" description="Disordered" evidence="1">
    <location>
        <begin position="190"/>
        <end position="214"/>
    </location>
</feature>
<evidence type="ECO:0000256" key="1">
    <source>
        <dbReference type="SAM" id="MobiDB-lite"/>
    </source>
</evidence>
<feature type="compositionally biased region" description="Low complexity" evidence="1">
    <location>
        <begin position="353"/>
        <end position="396"/>
    </location>
</feature>
<proteinExistence type="predicted"/>
<evidence type="ECO:0000313" key="3">
    <source>
        <dbReference type="EMBL" id="KAF6829903.1"/>
    </source>
</evidence>
<feature type="compositionally biased region" description="Low complexity" evidence="1">
    <location>
        <begin position="245"/>
        <end position="257"/>
    </location>
</feature>
<protein>
    <submittedName>
        <fullName evidence="3">Uncharacterized protein</fullName>
    </submittedName>
</protein>
<feature type="chain" id="PRO_5034323605" evidence="2">
    <location>
        <begin position="31"/>
        <end position="1340"/>
    </location>
</feature>
<dbReference type="EMBL" id="WIGM01000298">
    <property type="protein sequence ID" value="KAF6829903.1"/>
    <property type="molecule type" value="Genomic_DNA"/>
</dbReference>
<evidence type="ECO:0000313" key="4">
    <source>
        <dbReference type="Proteomes" id="UP000639643"/>
    </source>
</evidence>
<sequence length="1340" mass="140095">MELCIPSLKALCCSLLQLVALSGFLIDVSGARDFGQVDKRNNQSSAITSFTTRDESSLSLSASTDQNGRVITSVVTKYILVTLPCGVTDLPASMSSHLPGQPVPSLSATNSGLTTSHNVTVPINGTWIPSQRPGMTSTQSTHLSGNLPTSGVPATPESGVPFPNSTWTSLSTAPGGTSFTISGDLGLSTSQPISSTSSQQLTSTASAVKSVSPISTTAEIVSSTESGQPPALTRGTLTASADIDSSLSTTAPSSSGTQVALPPLSSGQRTSATGGSSPSDGTASLSSTVAQTSVPQTSVATTPGQSESSTASVLPTESASAGAPTTTDFPAGTSPTESPSDVASPVTESAPGTAPTESPLTTTPTESPSSIVSTESPSGVSPTESLSSTALTESAPDITSAETASVGPTGKPSSSAAASTEGREGTSSSGIAGSASQPVSSPSSPPDAPGTETPTLGDDNTTSEAADPSPGTTQESVIATTTASPSSVQTPWSTPSVTQTPTAQPGSSITTGPVSTAFSSSSSSAVPNFTVLPWTATMDPPEGVERTTSVTWVSSDHHTSTKRDDGVIIPFVIPVWVCGPGQIFCHPRCIIPFLFCSGIDTPGPLGFPWAKPPKLPPRPKPKPGDPEPEDPEESEPSESPSSSSSSSCTATSTISPHCALTCLVHPVTTFRKSTSWTTTCHETATCQPTIVQCSQTIETTTTTTYSTASAAPTTFFCGAEDSHCGSCEEKSKVKPRQVEEGDEAILDGPGLTSPFEWPAGFQDWFNRMYRIMEDYCKGLKEPRTLPSGKRIQMGYSTMNADEFGDKPLMGGTGPLWGCSALVIVTDHGIYTSHNWEVPNFQVPGGVNDLDSPYFGMDLAAEYKRSVKDFLHDGDWDRDYVGLTYLRRNTRIFNSRVKKAFIFTPRAGAFYLAVPFPPEHGLGTDRSPNTLHDAKVREWDGILREAFPDANTHDPYFVQVRAYVKGPSYWQPWPGPPNPPMTNYEPPYGLVHWQYHPSHVRVDNGVEVRQAGIRLWYEQFLMWEHFWDLPAAPGSPEATATEGSESASASEGAGQPTDPAGPIVIPPANQTSKVTLTPNATSSTSSVSLTTVLVLPPTSSKKSVATVVVTATASATVTEIEDTTSTLVIGAPGGSSSTSSKGVATVVVTATASETVISWDDTTSTVVIGGPSGSSSTATDRDDTTSTPLSQSSTATGSQTKTTRPPFVINNPPKSDRAVLISQEIRFNESTHMAVASVYEYNDEGNVSAIVVEGRASDAGGHVKLPSELLLKDNWGGQLRVNFTQAFFDIEFESKMGSRVQSWGLYTEKNPDDEGAGWCQVDKTAVNLETITRKIECCYTA</sequence>
<feature type="region of interest" description="Disordered" evidence="1">
    <location>
        <begin position="1032"/>
        <end position="1082"/>
    </location>
</feature>
<evidence type="ECO:0000256" key="2">
    <source>
        <dbReference type="SAM" id="SignalP"/>
    </source>
</evidence>
<keyword evidence="4" id="KW-1185">Reference proteome</keyword>
<feature type="compositionally biased region" description="Low complexity" evidence="1">
    <location>
        <begin position="637"/>
        <end position="647"/>
    </location>
</feature>
<comment type="caution">
    <text evidence="3">The sequence shown here is derived from an EMBL/GenBank/DDBJ whole genome shotgun (WGS) entry which is preliminary data.</text>
</comment>
<feature type="compositionally biased region" description="Polar residues" evidence="1">
    <location>
        <begin position="1187"/>
        <end position="1202"/>
    </location>
</feature>
<dbReference type="Proteomes" id="UP000639643">
    <property type="component" value="Unassembled WGS sequence"/>
</dbReference>
<accession>A0A8H6KEQ4</accession>
<organism evidence="3 4">
    <name type="scientific">Colletotrichum musicola</name>
    <dbReference type="NCBI Taxonomy" id="2175873"/>
    <lineage>
        <taxon>Eukaryota</taxon>
        <taxon>Fungi</taxon>
        <taxon>Dikarya</taxon>
        <taxon>Ascomycota</taxon>
        <taxon>Pezizomycotina</taxon>
        <taxon>Sordariomycetes</taxon>
        <taxon>Hypocreomycetidae</taxon>
        <taxon>Glomerellales</taxon>
        <taxon>Glomerellaceae</taxon>
        <taxon>Colletotrichum</taxon>
        <taxon>Colletotrichum orchidearum species complex</taxon>
    </lineage>
</organism>
<feature type="compositionally biased region" description="Acidic residues" evidence="1">
    <location>
        <begin position="626"/>
        <end position="636"/>
    </location>
</feature>
<feature type="region of interest" description="Disordered" evidence="1">
    <location>
        <begin position="607"/>
        <end position="648"/>
    </location>
</feature>
<reference evidence="3" key="1">
    <citation type="journal article" date="2020" name="Phytopathology">
        <title>Genome Sequence Resources of Colletotrichum truncatum, C. plurivorum, C. musicola, and C. sojae: Four Species Pathogenic to Soybean (Glycine max).</title>
        <authorList>
            <person name="Rogerio F."/>
            <person name="Boufleur T.R."/>
            <person name="Ciampi-Guillardi M."/>
            <person name="Sukno S.A."/>
            <person name="Thon M.R."/>
            <person name="Massola Junior N.S."/>
            <person name="Baroncelli R."/>
        </authorList>
    </citation>
    <scope>NUCLEOTIDE SEQUENCE</scope>
    <source>
        <strain evidence="3">LFN0074</strain>
    </source>
</reference>
<feature type="compositionally biased region" description="Low complexity" evidence="1">
    <location>
        <begin position="425"/>
        <end position="442"/>
    </location>
</feature>
<feature type="compositionally biased region" description="Low complexity" evidence="1">
    <location>
        <begin position="1036"/>
        <end position="1053"/>
    </location>
</feature>
<feature type="signal peptide" evidence="2">
    <location>
        <begin position="1"/>
        <end position="30"/>
    </location>
</feature>
<gene>
    <name evidence="3" type="ORF">CMUS01_07965</name>
</gene>
<feature type="compositionally biased region" description="Low complexity" evidence="1">
    <location>
        <begin position="190"/>
        <end position="206"/>
    </location>
</feature>
<name>A0A8H6KEQ4_9PEZI</name>
<feature type="region of interest" description="Disordered" evidence="1">
    <location>
        <begin position="1164"/>
        <end position="1214"/>
    </location>
</feature>
<feature type="compositionally biased region" description="Polar residues" evidence="1">
    <location>
        <begin position="1067"/>
        <end position="1079"/>
    </location>
</feature>
<dbReference type="OrthoDB" id="3886018at2759"/>
<feature type="region of interest" description="Disordered" evidence="1">
    <location>
        <begin position="129"/>
        <end position="149"/>
    </location>
</feature>
<feature type="compositionally biased region" description="Polar residues" evidence="1">
    <location>
        <begin position="265"/>
        <end position="341"/>
    </location>
</feature>
<feature type="region of interest" description="Disordered" evidence="1">
    <location>
        <begin position="245"/>
        <end position="525"/>
    </location>
</feature>
<keyword evidence="2" id="KW-0732">Signal</keyword>
<feature type="compositionally biased region" description="Polar residues" evidence="1">
    <location>
        <begin position="452"/>
        <end position="518"/>
    </location>
</feature>